<evidence type="ECO:0000313" key="3">
    <source>
        <dbReference type="Proteomes" id="UP000320762"/>
    </source>
</evidence>
<name>A0A550C537_9AGAR</name>
<organism evidence="2 3">
    <name type="scientific">Schizophyllum amplum</name>
    <dbReference type="NCBI Taxonomy" id="97359"/>
    <lineage>
        <taxon>Eukaryota</taxon>
        <taxon>Fungi</taxon>
        <taxon>Dikarya</taxon>
        <taxon>Basidiomycota</taxon>
        <taxon>Agaricomycotina</taxon>
        <taxon>Agaricomycetes</taxon>
        <taxon>Agaricomycetidae</taxon>
        <taxon>Agaricales</taxon>
        <taxon>Schizophyllaceae</taxon>
        <taxon>Schizophyllum</taxon>
    </lineage>
</organism>
<dbReference type="Proteomes" id="UP000320762">
    <property type="component" value="Unassembled WGS sequence"/>
</dbReference>
<proteinExistence type="predicted"/>
<dbReference type="Pfam" id="PF12937">
    <property type="entry name" value="F-box-like"/>
    <property type="match status" value="1"/>
</dbReference>
<protein>
    <recommendedName>
        <fullName evidence="1">F-box domain-containing protein</fullName>
    </recommendedName>
</protein>
<dbReference type="SUPFAM" id="SSF81383">
    <property type="entry name" value="F-box domain"/>
    <property type="match status" value="1"/>
</dbReference>
<dbReference type="InterPro" id="IPR001810">
    <property type="entry name" value="F-box_dom"/>
</dbReference>
<evidence type="ECO:0000313" key="2">
    <source>
        <dbReference type="EMBL" id="TRM59908.1"/>
    </source>
</evidence>
<gene>
    <name evidence="2" type="ORF">BD626DRAFT_632958</name>
</gene>
<dbReference type="EMBL" id="VDMD01000025">
    <property type="protein sequence ID" value="TRM59908.1"/>
    <property type="molecule type" value="Genomic_DNA"/>
</dbReference>
<dbReference type="STRING" id="97359.A0A550C537"/>
<accession>A0A550C537</accession>
<reference evidence="2 3" key="1">
    <citation type="journal article" date="2019" name="New Phytol.">
        <title>Comparative genomics reveals unique wood-decay strategies and fruiting body development in the Schizophyllaceae.</title>
        <authorList>
            <person name="Almasi E."/>
            <person name="Sahu N."/>
            <person name="Krizsan K."/>
            <person name="Balint B."/>
            <person name="Kovacs G.M."/>
            <person name="Kiss B."/>
            <person name="Cseklye J."/>
            <person name="Drula E."/>
            <person name="Henrissat B."/>
            <person name="Nagy I."/>
            <person name="Chovatia M."/>
            <person name="Adam C."/>
            <person name="LaButti K."/>
            <person name="Lipzen A."/>
            <person name="Riley R."/>
            <person name="Grigoriev I.V."/>
            <person name="Nagy L.G."/>
        </authorList>
    </citation>
    <scope>NUCLEOTIDE SEQUENCE [LARGE SCALE GENOMIC DNA]</scope>
    <source>
        <strain evidence="2 3">NL-1724</strain>
    </source>
</reference>
<dbReference type="Gene3D" id="1.20.1280.50">
    <property type="match status" value="1"/>
</dbReference>
<dbReference type="InterPro" id="IPR032675">
    <property type="entry name" value="LRR_dom_sf"/>
</dbReference>
<dbReference type="Gene3D" id="3.80.10.10">
    <property type="entry name" value="Ribonuclease Inhibitor"/>
    <property type="match status" value="1"/>
</dbReference>
<comment type="caution">
    <text evidence="2">The sequence shown here is derived from an EMBL/GenBank/DDBJ whole genome shotgun (WGS) entry which is preliminary data.</text>
</comment>
<dbReference type="OrthoDB" id="2269034at2759"/>
<dbReference type="SUPFAM" id="SSF52047">
    <property type="entry name" value="RNI-like"/>
    <property type="match status" value="1"/>
</dbReference>
<dbReference type="PROSITE" id="PS50181">
    <property type="entry name" value="FBOX"/>
    <property type="match status" value="1"/>
</dbReference>
<dbReference type="AlphaFoldDB" id="A0A550C537"/>
<sequence length="465" mass="52338">MMPACYLEPPSGPACPIHSLPLELIIKIFTHCSNDTVTSIIKLTHICGRWRAIAFGAPLLWTNLPLLRTQAAKEEHVQLIHEWLHRAAGHPVRLELQSPYHPACRSRWPNYKDSAIPSIMSGLLRMPPSGYREPATAIGQLRLYGTPEEILDVTSVVPAGAFSQLSRLTISCHLVHDGHPPICSPILPFCYSPHLREFVVEALSQLTTRPIKDMIIVPWSQLTNLVVDQVLPAHQYLDVFRQCTALVTASLFGIDVGEASPTEIVKFSSLQHLEYRLSVWPTALFHIGDFPALRILTLEPPCNCPRRWNWGLDREDLLDVAHRLPALCKITIRRADTRRVEGDIMDFLKALPATLDYLRLDRCRVRKDLFTRLRVHAGDEAPALPHLTTLSLVDTYLDEFLPADSRAAEEELYQLVESRIYSAQVEHLRNFEFSYEGERTLDAGISARVRALASDSLVVRLAGGT</sequence>
<feature type="domain" description="F-box" evidence="1">
    <location>
        <begin position="14"/>
        <end position="64"/>
    </location>
</feature>
<keyword evidence="3" id="KW-1185">Reference proteome</keyword>
<evidence type="ECO:0000259" key="1">
    <source>
        <dbReference type="PROSITE" id="PS50181"/>
    </source>
</evidence>
<dbReference type="InterPro" id="IPR036047">
    <property type="entry name" value="F-box-like_dom_sf"/>
</dbReference>